<dbReference type="GeneID" id="37014937"/>
<dbReference type="GO" id="GO:0000775">
    <property type="term" value="C:chromosome, centromeric region"/>
    <property type="evidence" value="ECO:0007669"/>
    <property type="project" value="TreeGrafter"/>
</dbReference>
<evidence type="ECO:0000313" key="5">
    <source>
        <dbReference type="Proteomes" id="UP000245942"/>
    </source>
</evidence>
<keyword evidence="5" id="KW-1185">Reference proteome</keyword>
<comment type="similarity">
    <text evidence="1">Belongs to the DCC1 family.</text>
</comment>
<feature type="region of interest" description="Disordered" evidence="3">
    <location>
        <begin position="80"/>
        <end position="104"/>
    </location>
</feature>
<dbReference type="AlphaFoldDB" id="A0A316TZQ7"/>
<organism evidence="4 5">
    <name type="scientific">Pseudomicrostroma glucosiphilum</name>
    <dbReference type="NCBI Taxonomy" id="1684307"/>
    <lineage>
        <taxon>Eukaryota</taxon>
        <taxon>Fungi</taxon>
        <taxon>Dikarya</taxon>
        <taxon>Basidiomycota</taxon>
        <taxon>Ustilaginomycotina</taxon>
        <taxon>Exobasidiomycetes</taxon>
        <taxon>Microstromatales</taxon>
        <taxon>Microstromatales incertae sedis</taxon>
        <taxon>Pseudomicrostroma</taxon>
    </lineage>
</organism>
<sequence>MSRLPTASSTSDAGPSSIPLVTSAPPRSSKLPLDGQQSQSRDNEEDEEEEEEEEEEGEVAYRLLELPDEVCRLVEEAQLKQRESRAVEGQSVEGIEGRGRKRKRLGVEREEREHLVINGRHGDEAVLCTADKTYALREITQSNSLLLCSLVAPQHSSGSFTESKGEGEGQGEKGPRLCLKSNVSQMLELVPVVPRLERIVELLQGSMYEGEVEEKRKKGQRRYTPQEVRSVVQASDAEVQRGYDEHHVVLLDGQMRLLSPAYLHSLLLSLLLIIDSNAYLPNDVPLQDAMNALREDHQVREEVAEAILCRWFGQQKQTINGSGNGSGGEVVVKEGSTTRVALDGTKLARFIGEQLLREASQPMLLSTLMSTWSKQLGDSFQSYASLPLLDSLYLLHPAPPLPTGSSSTATATPRRIEHFPRSALPVAPAPRFQALFTARPSWTLQDLAPFIEDLAVDAKRREALLLRFARAKRVEVPVPVLVGAQGKGGKGEEKGKKGSAPQKEYITLYSSRVRY</sequence>
<dbReference type="STRING" id="1684307.A0A316TZQ7"/>
<dbReference type="GO" id="GO:0006260">
    <property type="term" value="P:DNA replication"/>
    <property type="evidence" value="ECO:0007669"/>
    <property type="project" value="UniProtKB-KW"/>
</dbReference>
<dbReference type="RefSeq" id="XP_025345737.1">
    <property type="nucleotide sequence ID" value="XM_025493203.1"/>
</dbReference>
<dbReference type="OrthoDB" id="276989at2759"/>
<keyword evidence="2" id="KW-0235">DNA replication</keyword>
<evidence type="ECO:0000256" key="2">
    <source>
        <dbReference type="ARBA" id="ARBA00022705"/>
    </source>
</evidence>
<dbReference type="PANTHER" id="PTHR13395">
    <property type="entry name" value="SISTER CHROMATID COHESION PROTEIN DCC1-RELATED"/>
    <property type="match status" value="1"/>
</dbReference>
<dbReference type="GO" id="GO:0031390">
    <property type="term" value="C:Ctf18 RFC-like complex"/>
    <property type="evidence" value="ECO:0007669"/>
    <property type="project" value="InterPro"/>
</dbReference>
<feature type="region of interest" description="Disordered" evidence="3">
    <location>
        <begin position="484"/>
        <end position="503"/>
    </location>
</feature>
<dbReference type="Proteomes" id="UP000245942">
    <property type="component" value="Unassembled WGS sequence"/>
</dbReference>
<dbReference type="InterPro" id="IPR019128">
    <property type="entry name" value="Dcc1"/>
</dbReference>
<dbReference type="Pfam" id="PF09724">
    <property type="entry name" value="Dcc1"/>
    <property type="match status" value="1"/>
</dbReference>
<dbReference type="GO" id="GO:0000785">
    <property type="term" value="C:chromatin"/>
    <property type="evidence" value="ECO:0007669"/>
    <property type="project" value="TreeGrafter"/>
</dbReference>
<feature type="region of interest" description="Disordered" evidence="3">
    <location>
        <begin position="1"/>
        <end position="61"/>
    </location>
</feature>
<proteinExistence type="inferred from homology"/>
<gene>
    <name evidence="4" type="ORF">BCV69DRAFT_284885</name>
</gene>
<evidence type="ECO:0000256" key="1">
    <source>
        <dbReference type="ARBA" id="ARBA00007017"/>
    </source>
</evidence>
<feature type="compositionally biased region" description="Polar residues" evidence="3">
    <location>
        <begin position="1"/>
        <end position="14"/>
    </location>
</feature>
<dbReference type="PANTHER" id="PTHR13395:SF6">
    <property type="entry name" value="SISTER CHROMATID COHESION PROTEIN DCC1"/>
    <property type="match status" value="1"/>
</dbReference>
<evidence type="ECO:0000313" key="4">
    <source>
        <dbReference type="EMBL" id="PWN18577.1"/>
    </source>
</evidence>
<name>A0A316TZQ7_9BASI</name>
<feature type="compositionally biased region" description="Acidic residues" evidence="3">
    <location>
        <begin position="43"/>
        <end position="58"/>
    </location>
</feature>
<reference evidence="4 5" key="1">
    <citation type="journal article" date="2018" name="Mol. Biol. Evol.">
        <title>Broad Genomic Sampling Reveals a Smut Pathogenic Ancestry of the Fungal Clade Ustilaginomycotina.</title>
        <authorList>
            <person name="Kijpornyongpan T."/>
            <person name="Mondo S.J."/>
            <person name="Barry K."/>
            <person name="Sandor L."/>
            <person name="Lee J."/>
            <person name="Lipzen A."/>
            <person name="Pangilinan J."/>
            <person name="LaButti K."/>
            <person name="Hainaut M."/>
            <person name="Henrissat B."/>
            <person name="Grigoriev I.V."/>
            <person name="Spatafora J.W."/>
            <person name="Aime M.C."/>
        </authorList>
    </citation>
    <scope>NUCLEOTIDE SEQUENCE [LARGE SCALE GENOMIC DNA]</scope>
    <source>
        <strain evidence="4 5">MCA 4718</strain>
    </source>
</reference>
<dbReference type="GO" id="GO:0034088">
    <property type="term" value="P:maintenance of mitotic sister chromatid cohesion"/>
    <property type="evidence" value="ECO:0007669"/>
    <property type="project" value="TreeGrafter"/>
</dbReference>
<protein>
    <recommendedName>
        <fullName evidence="6">Sister chromatid cohesion protein DCC1</fullName>
    </recommendedName>
</protein>
<evidence type="ECO:0000256" key="3">
    <source>
        <dbReference type="SAM" id="MobiDB-lite"/>
    </source>
</evidence>
<dbReference type="EMBL" id="KZ819335">
    <property type="protein sequence ID" value="PWN18577.1"/>
    <property type="molecule type" value="Genomic_DNA"/>
</dbReference>
<evidence type="ECO:0008006" key="6">
    <source>
        <dbReference type="Google" id="ProtNLM"/>
    </source>
</evidence>
<accession>A0A316TZQ7</accession>